<feature type="chain" id="PRO_5044874961" evidence="1">
    <location>
        <begin position="25"/>
        <end position="125"/>
    </location>
</feature>
<feature type="signal peptide" evidence="1">
    <location>
        <begin position="1"/>
        <end position="24"/>
    </location>
</feature>
<organism evidence="2 3">
    <name type="scientific">Castilleja foliolosa</name>
    <dbReference type="NCBI Taxonomy" id="1961234"/>
    <lineage>
        <taxon>Eukaryota</taxon>
        <taxon>Viridiplantae</taxon>
        <taxon>Streptophyta</taxon>
        <taxon>Embryophyta</taxon>
        <taxon>Tracheophyta</taxon>
        <taxon>Spermatophyta</taxon>
        <taxon>Magnoliopsida</taxon>
        <taxon>eudicotyledons</taxon>
        <taxon>Gunneridae</taxon>
        <taxon>Pentapetalae</taxon>
        <taxon>asterids</taxon>
        <taxon>lamiids</taxon>
        <taxon>Lamiales</taxon>
        <taxon>Orobanchaceae</taxon>
        <taxon>Pedicularideae</taxon>
        <taxon>Castillejinae</taxon>
        <taxon>Castilleja</taxon>
    </lineage>
</organism>
<dbReference type="AlphaFoldDB" id="A0ABD3DEE3"/>
<sequence length="125" mass="13638">MAKMAYKLAALILLLSYIAISTLATTARASQSQYHLDREPGVWSRQFEDLSAPESVTEDASRQGTGNRVCSFVTSVATSAFASPRGIMGTKQFALATTTGRLSKEDQNALDPHLLSLYYLLQSFI</sequence>
<name>A0ABD3DEE3_9LAMI</name>
<accession>A0ABD3DEE3</accession>
<reference evidence="3" key="1">
    <citation type="journal article" date="2024" name="IScience">
        <title>Strigolactones Initiate the Formation of Haustorium-like Structures in Castilleja.</title>
        <authorList>
            <person name="Buerger M."/>
            <person name="Peterson D."/>
            <person name="Chory J."/>
        </authorList>
    </citation>
    <scope>NUCLEOTIDE SEQUENCE [LARGE SCALE GENOMIC DNA]</scope>
</reference>
<keyword evidence="3" id="KW-1185">Reference proteome</keyword>
<evidence type="ECO:0000256" key="1">
    <source>
        <dbReference type="SAM" id="SignalP"/>
    </source>
</evidence>
<proteinExistence type="predicted"/>
<keyword evidence="1" id="KW-0732">Signal</keyword>
<evidence type="ECO:0000313" key="3">
    <source>
        <dbReference type="Proteomes" id="UP001632038"/>
    </source>
</evidence>
<evidence type="ECO:0000313" key="2">
    <source>
        <dbReference type="EMBL" id="KAL3640583.1"/>
    </source>
</evidence>
<dbReference type="Proteomes" id="UP001632038">
    <property type="component" value="Unassembled WGS sequence"/>
</dbReference>
<protein>
    <submittedName>
        <fullName evidence="2">Uncharacterized protein</fullName>
    </submittedName>
</protein>
<gene>
    <name evidence="2" type="ORF">CASFOL_015551</name>
</gene>
<dbReference type="EMBL" id="JAVIJP010000017">
    <property type="protein sequence ID" value="KAL3640583.1"/>
    <property type="molecule type" value="Genomic_DNA"/>
</dbReference>
<comment type="caution">
    <text evidence="2">The sequence shown here is derived from an EMBL/GenBank/DDBJ whole genome shotgun (WGS) entry which is preliminary data.</text>
</comment>